<keyword evidence="2" id="KW-1185">Reference proteome</keyword>
<protein>
    <recommendedName>
        <fullName evidence="3">DUF3892 domain-containing protein</fullName>
    </recommendedName>
</protein>
<dbReference type="Proteomes" id="UP001602119">
    <property type="component" value="Unassembled WGS sequence"/>
</dbReference>
<organism evidence="1 2">
    <name type="scientific">Microtetraspora fusca</name>
    <dbReference type="NCBI Taxonomy" id="1997"/>
    <lineage>
        <taxon>Bacteria</taxon>
        <taxon>Bacillati</taxon>
        <taxon>Actinomycetota</taxon>
        <taxon>Actinomycetes</taxon>
        <taxon>Streptosporangiales</taxon>
        <taxon>Streptosporangiaceae</taxon>
        <taxon>Microtetraspora</taxon>
    </lineage>
</organism>
<name>A0ABW6VEB4_MICFU</name>
<evidence type="ECO:0000313" key="1">
    <source>
        <dbReference type="EMBL" id="MFF4777580.1"/>
    </source>
</evidence>
<dbReference type="EMBL" id="JBIAXI010000024">
    <property type="protein sequence ID" value="MFF4777580.1"/>
    <property type="molecule type" value="Genomic_DNA"/>
</dbReference>
<accession>A0ABW6VEB4</accession>
<evidence type="ECO:0000313" key="2">
    <source>
        <dbReference type="Proteomes" id="UP001602119"/>
    </source>
</evidence>
<sequence>MAYTRFTFYDPTHRHSIDDYVGYSVIRTKDEDGAYSPTLVASVDGASRYAAAVAEKNTRQRAALDVGSREWFVIEPVYACRCTQYPEAFHPELDNEIKLEVTR</sequence>
<reference evidence="1 2" key="1">
    <citation type="submission" date="2024-10" db="EMBL/GenBank/DDBJ databases">
        <title>The Natural Products Discovery Center: Release of the First 8490 Sequenced Strains for Exploring Actinobacteria Biosynthetic Diversity.</title>
        <authorList>
            <person name="Kalkreuter E."/>
            <person name="Kautsar S.A."/>
            <person name="Yang D."/>
            <person name="Bader C.D."/>
            <person name="Teijaro C.N."/>
            <person name="Fluegel L."/>
            <person name="Davis C.M."/>
            <person name="Simpson J.R."/>
            <person name="Lauterbach L."/>
            <person name="Steele A.D."/>
            <person name="Gui C."/>
            <person name="Meng S."/>
            <person name="Li G."/>
            <person name="Viehrig K."/>
            <person name="Ye F."/>
            <person name="Su P."/>
            <person name="Kiefer A.F."/>
            <person name="Nichols A."/>
            <person name="Cepeda A.J."/>
            <person name="Yan W."/>
            <person name="Fan B."/>
            <person name="Jiang Y."/>
            <person name="Adhikari A."/>
            <person name="Zheng C.-J."/>
            <person name="Schuster L."/>
            <person name="Cowan T.M."/>
            <person name="Smanski M.J."/>
            <person name="Chevrette M.G."/>
            <person name="De Carvalho L.P.S."/>
            <person name="Shen B."/>
        </authorList>
    </citation>
    <scope>NUCLEOTIDE SEQUENCE [LARGE SCALE GENOMIC DNA]</scope>
    <source>
        <strain evidence="1 2">NPDC001281</strain>
    </source>
</reference>
<proteinExistence type="predicted"/>
<comment type="caution">
    <text evidence="1">The sequence shown here is derived from an EMBL/GenBank/DDBJ whole genome shotgun (WGS) entry which is preliminary data.</text>
</comment>
<evidence type="ECO:0008006" key="3">
    <source>
        <dbReference type="Google" id="ProtNLM"/>
    </source>
</evidence>
<dbReference type="RefSeq" id="WP_387346066.1">
    <property type="nucleotide sequence ID" value="NZ_JBIAXI010000024.1"/>
</dbReference>
<gene>
    <name evidence="1" type="ORF">ACFY05_32455</name>
</gene>